<dbReference type="Proteomes" id="UP000322667">
    <property type="component" value="Chromosome A09"/>
</dbReference>
<proteinExistence type="predicted"/>
<reference evidence="1 2" key="1">
    <citation type="submission" date="2019-07" db="EMBL/GenBank/DDBJ databases">
        <title>WGS assembly of Gossypium tomentosum.</title>
        <authorList>
            <person name="Chen Z.J."/>
            <person name="Sreedasyam A."/>
            <person name="Ando A."/>
            <person name="Song Q."/>
            <person name="De L."/>
            <person name="Hulse-Kemp A."/>
            <person name="Ding M."/>
            <person name="Ye W."/>
            <person name="Kirkbride R."/>
            <person name="Jenkins J."/>
            <person name="Plott C."/>
            <person name="Lovell J."/>
            <person name="Lin Y.-M."/>
            <person name="Vaughn R."/>
            <person name="Liu B."/>
            <person name="Li W."/>
            <person name="Simpson S."/>
            <person name="Scheffler B."/>
            <person name="Saski C."/>
            <person name="Grover C."/>
            <person name="Hu G."/>
            <person name="Conover J."/>
            <person name="Carlson J."/>
            <person name="Shu S."/>
            <person name="Boston L."/>
            <person name="Williams M."/>
            <person name="Peterson D."/>
            <person name="Mcgee K."/>
            <person name="Jones D."/>
            <person name="Wendel J."/>
            <person name="Stelly D."/>
            <person name="Grimwood J."/>
            <person name="Schmutz J."/>
        </authorList>
    </citation>
    <scope>NUCLEOTIDE SEQUENCE [LARGE SCALE GENOMIC DNA]</scope>
    <source>
        <strain evidence="1">7179.01</strain>
    </source>
</reference>
<protein>
    <submittedName>
        <fullName evidence="1">Uncharacterized protein</fullName>
    </submittedName>
</protein>
<dbReference type="EMBL" id="CM017618">
    <property type="protein sequence ID" value="TYI09045.1"/>
    <property type="molecule type" value="Genomic_DNA"/>
</dbReference>
<evidence type="ECO:0000313" key="1">
    <source>
        <dbReference type="EMBL" id="TYI09045.1"/>
    </source>
</evidence>
<keyword evidence="2" id="KW-1185">Reference proteome</keyword>
<organism evidence="1 2">
    <name type="scientific">Gossypium tomentosum</name>
    <name type="common">Hawaiian cotton</name>
    <name type="synonym">Gossypium sandvicense</name>
    <dbReference type="NCBI Taxonomy" id="34277"/>
    <lineage>
        <taxon>Eukaryota</taxon>
        <taxon>Viridiplantae</taxon>
        <taxon>Streptophyta</taxon>
        <taxon>Embryophyta</taxon>
        <taxon>Tracheophyta</taxon>
        <taxon>Spermatophyta</taxon>
        <taxon>Magnoliopsida</taxon>
        <taxon>eudicotyledons</taxon>
        <taxon>Gunneridae</taxon>
        <taxon>Pentapetalae</taxon>
        <taxon>rosids</taxon>
        <taxon>malvids</taxon>
        <taxon>Malvales</taxon>
        <taxon>Malvaceae</taxon>
        <taxon>Malvoideae</taxon>
        <taxon>Gossypium</taxon>
    </lineage>
</organism>
<evidence type="ECO:0000313" key="2">
    <source>
        <dbReference type="Proteomes" id="UP000322667"/>
    </source>
</evidence>
<sequence>MADHGFVGGLSCPCHESATGIVRYGLLRPSLNEFEDEISLTCGTAKKGGAFWLLSLRHGQWPNPKGLATFGSARECRTRPK</sequence>
<dbReference type="AlphaFoldDB" id="A0A5D2P0Z3"/>
<gene>
    <name evidence="1" type="ORF">ES332_A09G044200v1</name>
</gene>
<name>A0A5D2P0Z3_GOSTO</name>
<dbReference type="EMBL" id="CM017618">
    <property type="protein sequence ID" value="TYI09044.1"/>
    <property type="molecule type" value="Genomic_DNA"/>
</dbReference>
<accession>A0A5D2P0Z3</accession>